<name>A0A0F4PJR7_9GAMM</name>
<feature type="chain" id="PRO_5036292796" evidence="10">
    <location>
        <begin position="30"/>
        <end position="882"/>
    </location>
</feature>
<dbReference type="Pfam" id="PF00593">
    <property type="entry name" value="TonB_dep_Rec_b-barrel"/>
    <property type="match status" value="1"/>
</dbReference>
<comment type="caution">
    <text evidence="13">The sequence shown here is derived from an EMBL/GenBank/DDBJ whole genome shotgun (WGS) entry which is preliminary data.</text>
</comment>
<sequence length="882" mass="96307">MLAKNFKKSLLAVNIGLAMGAGFSGAAVAADAQTQAKEDVEVIEVRGIRRSLEASMNTKRFANAVVDAVSAEDIGEFPDNNLAEALGRVPGVTVSRQFGEGSAVSIRGASNSLTLTTLNGQNVASTGWYSQQAIDRTFNYSMLPPEMIADMEVYKSSQADLLEGGVGGTVIVNTRKPLDLEPMTIFGSVKGSGSSQSDEIDPTVSGLVSWKNEAENFGALISVAQSDYTLERRGDEALPIWGGRIAPTAFVQERERTAYDIQLQYAPTDALEFGVHYMNLELGADGVNNQVWIPQDTSNCEALNADGVPERCTSSQQWFDDTGLGANSYWDVRPRNATMETELIAADMKFLGDGFTVEVQVGTSEATGGTNFETNVAYISGLGGSVGTLDGTGTNWIFDTEDQSYPLPAAGEYVGWEGLQPGAIVNEPRTDEETYAQVDVEFETDFEYITSIKTGLRWSDHDVVRDKNRPNLNFDGAAEAEIVDADRFTDGRIDAGMSDISIPNGDGAEMIAYTQEFIESWARERSGYASLNEETVAAYVMANYSGENFRGNFGLRYVSTEATSQAYALAPGFVDPTHAFNNGYSTALTTEEHDYSEVLPSFNLAYDLSQDMILRVSAATVISRPNYNDMFSNAALAGYDDNDDNNQSVTKGTPSLSPFKANQADVGVEYYYAPSSLIAGSFFWKDVDTFTTNTEQPGQSIGIVDPGTNTDNWRVETYTDGDGGTIYGAEFQLQHTFDNGFGAVVNYTYSDSDANAENFVDGNSVFSDASEHTVNTVAFYETDALSLRAAYTWRSEYMIRETGFYGSRLHEDFGTLDLSASYDINENFTIIADVTNLLEEDSIQVGNHQNWTDTDNPRFSRGYPAYNYQGESRYSVGLQFRF</sequence>
<dbReference type="InterPro" id="IPR036942">
    <property type="entry name" value="Beta-barrel_TonB_sf"/>
</dbReference>
<dbReference type="NCBIfam" id="TIGR01782">
    <property type="entry name" value="TonB-Xanth-Caul"/>
    <property type="match status" value="1"/>
</dbReference>
<organism evidence="13 15">
    <name type="scientific">Pseudoalteromonas ruthenica</name>
    <dbReference type="NCBI Taxonomy" id="151081"/>
    <lineage>
        <taxon>Bacteria</taxon>
        <taxon>Pseudomonadati</taxon>
        <taxon>Pseudomonadota</taxon>
        <taxon>Gammaproteobacteria</taxon>
        <taxon>Alteromonadales</taxon>
        <taxon>Pseudoalteromonadaceae</taxon>
        <taxon>Pseudoalteromonas</taxon>
    </lineage>
</organism>
<dbReference type="PROSITE" id="PS52016">
    <property type="entry name" value="TONB_DEPENDENT_REC_3"/>
    <property type="match status" value="1"/>
</dbReference>
<evidence type="ECO:0000256" key="3">
    <source>
        <dbReference type="ARBA" id="ARBA00022452"/>
    </source>
</evidence>
<feature type="domain" description="TonB-dependent receptor plug" evidence="12">
    <location>
        <begin position="61"/>
        <end position="168"/>
    </location>
</feature>
<dbReference type="Gene3D" id="2.40.170.20">
    <property type="entry name" value="TonB-dependent receptor, beta-barrel domain"/>
    <property type="match status" value="1"/>
</dbReference>
<dbReference type="RefSeq" id="WP_022946151.1">
    <property type="nucleotide sequence ID" value="NZ_JXXY01000017.1"/>
</dbReference>
<dbReference type="InterPro" id="IPR012910">
    <property type="entry name" value="Plug_dom"/>
</dbReference>
<dbReference type="GO" id="GO:0009279">
    <property type="term" value="C:cell outer membrane"/>
    <property type="evidence" value="ECO:0007669"/>
    <property type="project" value="UniProtKB-SubCell"/>
</dbReference>
<evidence type="ECO:0000313" key="14">
    <source>
        <dbReference type="EMBL" id="TMP85641.1"/>
    </source>
</evidence>
<keyword evidence="5 9" id="KW-0798">TonB box</keyword>
<protein>
    <submittedName>
        <fullName evidence="13">TonB-dependent receptor</fullName>
    </submittedName>
</protein>
<evidence type="ECO:0000256" key="5">
    <source>
        <dbReference type="ARBA" id="ARBA00023077"/>
    </source>
</evidence>
<comment type="similarity">
    <text evidence="8 9">Belongs to the TonB-dependent receptor family.</text>
</comment>
<keyword evidence="3 8" id="KW-1134">Transmembrane beta strand</keyword>
<keyword evidence="15" id="KW-1185">Reference proteome</keyword>
<keyword evidence="10" id="KW-0732">Signal</keyword>
<feature type="domain" description="TonB-dependent receptor-like beta-barrel" evidence="11">
    <location>
        <begin position="385"/>
        <end position="837"/>
    </location>
</feature>
<dbReference type="STRING" id="151081.TW72_17680"/>
<dbReference type="GeneID" id="58230329"/>
<feature type="signal peptide" evidence="10">
    <location>
        <begin position="1"/>
        <end position="29"/>
    </location>
</feature>
<evidence type="ECO:0000256" key="9">
    <source>
        <dbReference type="RuleBase" id="RU003357"/>
    </source>
</evidence>
<keyword evidence="7 8" id="KW-0998">Cell outer membrane</keyword>
<reference evidence="14 16" key="2">
    <citation type="submission" date="2017-12" db="EMBL/GenBank/DDBJ databases">
        <authorList>
            <person name="Paulsen S."/>
            <person name="Gram L.K."/>
        </authorList>
    </citation>
    <scope>NUCLEOTIDE SEQUENCE [LARGE SCALE GENOMIC DNA]</scope>
    <source>
        <strain evidence="14 16">S2897</strain>
    </source>
</reference>
<accession>A0A0F4PJR7</accession>
<evidence type="ECO:0000313" key="13">
    <source>
        <dbReference type="EMBL" id="KJY96174.1"/>
    </source>
</evidence>
<dbReference type="InterPro" id="IPR010104">
    <property type="entry name" value="TonB_rcpt_bac"/>
</dbReference>
<evidence type="ECO:0000256" key="4">
    <source>
        <dbReference type="ARBA" id="ARBA00022692"/>
    </source>
</evidence>
<dbReference type="Gene3D" id="2.170.130.10">
    <property type="entry name" value="TonB-dependent receptor, plug domain"/>
    <property type="match status" value="1"/>
</dbReference>
<dbReference type="InterPro" id="IPR037066">
    <property type="entry name" value="Plug_dom_sf"/>
</dbReference>
<dbReference type="Pfam" id="PF07715">
    <property type="entry name" value="Plug"/>
    <property type="match status" value="1"/>
</dbReference>
<gene>
    <name evidence="14" type="ORF">CWC05_17795</name>
    <name evidence="13" type="ORF">TW72_17680</name>
</gene>
<dbReference type="EMBL" id="PNCG01000022">
    <property type="protein sequence ID" value="TMP85641.1"/>
    <property type="molecule type" value="Genomic_DNA"/>
</dbReference>
<dbReference type="PANTHER" id="PTHR40980:SF3">
    <property type="entry name" value="TONB-DEPENDENT RECEPTOR-LIKE BETA-BARREL DOMAIN-CONTAINING PROTEIN"/>
    <property type="match status" value="1"/>
</dbReference>
<dbReference type="eggNOG" id="COG1629">
    <property type="taxonomic scope" value="Bacteria"/>
</dbReference>
<dbReference type="CDD" id="cd01347">
    <property type="entry name" value="ligand_gated_channel"/>
    <property type="match status" value="1"/>
</dbReference>
<dbReference type="PATRIC" id="fig|151081.8.peg.3209"/>
<proteinExistence type="inferred from homology"/>
<evidence type="ECO:0000256" key="8">
    <source>
        <dbReference type="PROSITE-ProRule" id="PRU01360"/>
    </source>
</evidence>
<evidence type="ECO:0000313" key="15">
    <source>
        <dbReference type="Proteomes" id="UP000033664"/>
    </source>
</evidence>
<evidence type="ECO:0000259" key="12">
    <source>
        <dbReference type="Pfam" id="PF07715"/>
    </source>
</evidence>
<comment type="subcellular location">
    <subcellularLocation>
        <location evidence="1 8">Cell outer membrane</location>
        <topology evidence="1 8">Multi-pass membrane protein</topology>
    </subcellularLocation>
</comment>
<dbReference type="Proteomes" id="UP000033664">
    <property type="component" value="Unassembled WGS sequence"/>
</dbReference>
<dbReference type="AlphaFoldDB" id="A0A0F4PJR7"/>
<evidence type="ECO:0000259" key="11">
    <source>
        <dbReference type="Pfam" id="PF00593"/>
    </source>
</evidence>
<evidence type="ECO:0000256" key="10">
    <source>
        <dbReference type="SAM" id="SignalP"/>
    </source>
</evidence>
<evidence type="ECO:0000256" key="7">
    <source>
        <dbReference type="ARBA" id="ARBA00023237"/>
    </source>
</evidence>
<dbReference type="PANTHER" id="PTHR40980">
    <property type="entry name" value="PLUG DOMAIN-CONTAINING PROTEIN"/>
    <property type="match status" value="1"/>
</dbReference>
<dbReference type="Proteomes" id="UP000305874">
    <property type="component" value="Unassembled WGS sequence"/>
</dbReference>
<evidence type="ECO:0000256" key="2">
    <source>
        <dbReference type="ARBA" id="ARBA00022448"/>
    </source>
</evidence>
<keyword evidence="2 8" id="KW-0813">Transport</keyword>
<reference evidence="13 15" key="1">
    <citation type="journal article" date="2015" name="BMC Genomics">
        <title>Genome mining reveals unlocked bioactive potential of marine Gram-negative bacteria.</title>
        <authorList>
            <person name="Machado H."/>
            <person name="Sonnenschein E.C."/>
            <person name="Melchiorsen J."/>
            <person name="Gram L."/>
        </authorList>
    </citation>
    <scope>NUCLEOTIDE SEQUENCE [LARGE SCALE GENOMIC DNA]</scope>
    <source>
        <strain evidence="13 15">S3137</strain>
    </source>
</reference>
<dbReference type="eggNOG" id="COG4771">
    <property type="taxonomic scope" value="Bacteria"/>
</dbReference>
<evidence type="ECO:0000256" key="6">
    <source>
        <dbReference type="ARBA" id="ARBA00023136"/>
    </source>
</evidence>
<dbReference type="EMBL" id="JXXZ01000019">
    <property type="protein sequence ID" value="KJY96174.1"/>
    <property type="molecule type" value="Genomic_DNA"/>
</dbReference>
<evidence type="ECO:0000256" key="1">
    <source>
        <dbReference type="ARBA" id="ARBA00004571"/>
    </source>
</evidence>
<reference evidence="16" key="3">
    <citation type="submission" date="2019-06" db="EMBL/GenBank/DDBJ databases">
        <title>Co-occurence of chitin degradation, pigmentation and bioactivity in marine Pseudoalteromonas.</title>
        <authorList>
            <person name="Sonnenschein E.C."/>
            <person name="Bech P.K."/>
        </authorList>
    </citation>
    <scope>NUCLEOTIDE SEQUENCE [LARGE SCALE GENOMIC DNA]</scope>
    <source>
        <strain evidence="16">S2897</strain>
    </source>
</reference>
<dbReference type="OrthoDB" id="8727862at2"/>
<keyword evidence="13" id="KW-0675">Receptor</keyword>
<keyword evidence="6 8" id="KW-0472">Membrane</keyword>
<dbReference type="InterPro" id="IPR000531">
    <property type="entry name" value="Beta-barrel_TonB"/>
</dbReference>
<dbReference type="InterPro" id="IPR039426">
    <property type="entry name" value="TonB-dep_rcpt-like"/>
</dbReference>
<keyword evidence="4 8" id="KW-0812">Transmembrane</keyword>
<reference evidence="14" key="4">
    <citation type="submission" date="2019-09" db="EMBL/GenBank/DDBJ databases">
        <title>Co-occurence of chitin degradation, pigmentation and bioactivity in marine Pseudoalteromonas.</title>
        <authorList>
            <person name="Sonnenschein E.C."/>
            <person name="Bech P.K."/>
        </authorList>
    </citation>
    <scope>NUCLEOTIDE SEQUENCE</scope>
    <source>
        <strain evidence="14">S2897</strain>
    </source>
</reference>
<evidence type="ECO:0000313" key="16">
    <source>
        <dbReference type="Proteomes" id="UP000305874"/>
    </source>
</evidence>
<dbReference type="SUPFAM" id="SSF56935">
    <property type="entry name" value="Porins"/>
    <property type="match status" value="1"/>
</dbReference>